<dbReference type="SUPFAM" id="SSF53244">
    <property type="entry name" value="MurD-like peptide ligases, peptide-binding domain"/>
    <property type="match status" value="1"/>
</dbReference>
<comment type="similarity">
    <text evidence="2 3">Belongs to the MurCDEF family. MurE subfamily.</text>
</comment>
<dbReference type="GO" id="GO:0009252">
    <property type="term" value="P:peptidoglycan biosynthetic process"/>
    <property type="evidence" value="ECO:0007669"/>
    <property type="project" value="UniProtKB-UniRule"/>
</dbReference>
<dbReference type="Gene3D" id="3.40.1190.10">
    <property type="entry name" value="Mur-like, catalytic domain"/>
    <property type="match status" value="1"/>
</dbReference>
<evidence type="ECO:0000256" key="3">
    <source>
        <dbReference type="HAMAP-Rule" id="MF_00208"/>
    </source>
</evidence>
<keyword evidence="3 4" id="KW-0132">Cell division</keyword>
<feature type="binding site" evidence="3">
    <location>
        <position position="188"/>
    </location>
    <ligand>
        <name>UDP-N-acetyl-alpha-D-muramoyl-L-alanyl-D-glutamate</name>
        <dbReference type="ChEBI" id="CHEBI:83900"/>
    </ligand>
</feature>
<protein>
    <recommendedName>
        <fullName evidence="3">UDP-N-acetylmuramyl-tripeptide synthetase</fullName>
        <ecNumber evidence="3">6.3.2.-</ecNumber>
    </recommendedName>
    <alternativeName>
        <fullName evidence="3">UDP-MurNAc-tripeptide synthetase</fullName>
    </alternativeName>
</protein>
<feature type="domain" description="Mur ligase central" evidence="6">
    <location>
        <begin position="113"/>
        <end position="328"/>
    </location>
</feature>
<dbReference type="EC" id="6.3.2.-" evidence="3"/>
<feature type="domain" description="Mur ligase C-terminal" evidence="5">
    <location>
        <begin position="350"/>
        <end position="480"/>
    </location>
</feature>
<dbReference type="SUPFAM" id="SSF63418">
    <property type="entry name" value="MurE/MurF N-terminal domain"/>
    <property type="match status" value="1"/>
</dbReference>
<dbReference type="PANTHER" id="PTHR23135:SF4">
    <property type="entry name" value="UDP-N-ACETYLMURAMOYL-L-ALANYL-D-GLUTAMATE--2,6-DIAMINOPIMELATE LIGASE MURE HOMOLOG, CHLOROPLASTIC"/>
    <property type="match status" value="1"/>
</dbReference>
<dbReference type="Pfam" id="PF08245">
    <property type="entry name" value="Mur_ligase_M"/>
    <property type="match status" value="1"/>
</dbReference>
<sequence length="514" mass="55621">MMMRLTLTQAVTLLKEHDLLVKVVNPQVTEFTAVTYDSRHIPAGQPLFFCKGVGFKADYLAMAIDHGAVGYVATQAYEQPVTGIVVKDDQKAMALLAAAFYDYPQNDLFIVGITGTKGKTTTAYFTHNALTASAGPQTALLSTLNTILGPQPDQTFKSHLTTPESLDLFAYMRQAVDNKMTHLVMEVSSQAYLKHRVYGLTFDVGIFLNISPDHIGRNEHPTFANYLFCKEQLLVNARTCLINADMPYFAAVQQAAQTTTAPERIFTFGQTAPEVDFRYQSVLSDLAESKFQLRAESPKAQALQVAGEYIASVPGDYNEGNATAAVITAGLAGAKAAAIQTALQKTHIPGRMEVLPTKGHGTVYVDYAHDYASVKRLVAFLRSQTPAGGKVIVVLGAPGDKGISRRPGFGKALSEERADEVILTTDDPGFEDPKAIADEIAAHIDPQKVGHVQYIADRAQAIATAITMSHNDMVVIAGKGADAYQKVKGQDLPYPNDLVVAKQVIEKLGAQPEK</sequence>
<comment type="caution">
    <text evidence="7">The sequence shown here is derived from an EMBL/GenBank/DDBJ whole genome shotgun (WGS) entry which is preliminary data.</text>
</comment>
<evidence type="ECO:0000313" key="8">
    <source>
        <dbReference type="Proteomes" id="UP000050816"/>
    </source>
</evidence>
<dbReference type="HAMAP" id="MF_00208">
    <property type="entry name" value="MurE"/>
    <property type="match status" value="1"/>
</dbReference>
<dbReference type="EMBL" id="AZFK01000016">
    <property type="protein sequence ID" value="KRL91752.1"/>
    <property type="molecule type" value="Genomic_DNA"/>
</dbReference>
<keyword evidence="3 4" id="KW-0961">Cell wall biogenesis/degradation</keyword>
<keyword evidence="3 4" id="KW-0131">Cell cycle</keyword>
<proteinExistence type="inferred from homology"/>
<dbReference type="GO" id="GO:0008360">
    <property type="term" value="P:regulation of cell shape"/>
    <property type="evidence" value="ECO:0007669"/>
    <property type="project" value="UniProtKB-KW"/>
</dbReference>
<keyword evidence="3" id="KW-0460">Magnesium</keyword>
<dbReference type="GO" id="GO:0000287">
    <property type="term" value="F:magnesium ion binding"/>
    <property type="evidence" value="ECO:0007669"/>
    <property type="project" value="UniProtKB-UniRule"/>
</dbReference>
<name>A0A0R1UKJ6_9LACO</name>
<dbReference type="GO" id="GO:0005524">
    <property type="term" value="F:ATP binding"/>
    <property type="evidence" value="ECO:0007669"/>
    <property type="project" value="UniProtKB-UniRule"/>
</dbReference>
<keyword evidence="3 4" id="KW-0133">Cell shape</keyword>
<feature type="binding site" evidence="3">
    <location>
        <position position="38"/>
    </location>
    <ligand>
        <name>UDP-N-acetyl-alpha-D-muramoyl-L-alanyl-D-glutamate</name>
        <dbReference type="ChEBI" id="CHEBI:83900"/>
    </ligand>
</feature>
<dbReference type="NCBIfam" id="NF001130">
    <property type="entry name" value="PRK00139.2-4"/>
    <property type="match status" value="1"/>
</dbReference>
<feature type="binding site" evidence="3">
    <location>
        <begin position="115"/>
        <end position="121"/>
    </location>
    <ligand>
        <name>ATP</name>
        <dbReference type="ChEBI" id="CHEBI:30616"/>
    </ligand>
</feature>
<keyword evidence="3 7" id="KW-0436">Ligase</keyword>
<dbReference type="NCBIfam" id="TIGR01085">
    <property type="entry name" value="murE"/>
    <property type="match status" value="1"/>
</dbReference>
<feature type="modified residue" description="N6-carboxylysine" evidence="3">
    <location>
        <position position="230"/>
    </location>
</feature>
<reference evidence="7 8" key="1">
    <citation type="journal article" date="2015" name="Genome Announc.">
        <title>Expanding the biotechnology potential of lactobacilli through comparative genomics of 213 strains and associated genera.</title>
        <authorList>
            <person name="Sun Z."/>
            <person name="Harris H.M."/>
            <person name="McCann A."/>
            <person name="Guo C."/>
            <person name="Argimon S."/>
            <person name="Zhang W."/>
            <person name="Yang X."/>
            <person name="Jeffery I.B."/>
            <person name="Cooney J.C."/>
            <person name="Kagawa T.F."/>
            <person name="Liu W."/>
            <person name="Song Y."/>
            <person name="Salvetti E."/>
            <person name="Wrobel A."/>
            <person name="Rasinkangas P."/>
            <person name="Parkhill J."/>
            <person name="Rea M.C."/>
            <person name="O'Sullivan O."/>
            <person name="Ritari J."/>
            <person name="Douillard F.P."/>
            <person name="Paul Ross R."/>
            <person name="Yang R."/>
            <person name="Briner A.E."/>
            <person name="Felis G.E."/>
            <person name="de Vos W.M."/>
            <person name="Barrangou R."/>
            <person name="Klaenhammer T.R."/>
            <person name="Caufield P.W."/>
            <person name="Cui Y."/>
            <person name="Zhang H."/>
            <person name="O'Toole P.W."/>
        </authorList>
    </citation>
    <scope>NUCLEOTIDE SEQUENCE [LARGE SCALE GENOMIC DNA]</scope>
    <source>
        <strain evidence="7 8">DSM 15946</strain>
    </source>
</reference>
<dbReference type="InterPro" id="IPR005761">
    <property type="entry name" value="UDP-N-AcMur-Glu-dNH2Pim_ligase"/>
</dbReference>
<comment type="caution">
    <text evidence="3">Lacks conserved residue(s) required for the propagation of feature annotation.</text>
</comment>
<comment type="function">
    <text evidence="3">Catalyzes the addition of an amino acid to the nucleotide precursor UDP-N-acetylmuramoyl-L-alanyl-D-glutamate (UMAG) in the biosynthesis of bacterial cell-wall peptidoglycan.</text>
</comment>
<dbReference type="PANTHER" id="PTHR23135">
    <property type="entry name" value="MUR LIGASE FAMILY MEMBER"/>
    <property type="match status" value="1"/>
</dbReference>
<keyword evidence="3" id="KW-0067">ATP-binding</keyword>
<dbReference type="InterPro" id="IPR036565">
    <property type="entry name" value="Mur-like_cat_sf"/>
</dbReference>
<dbReference type="InterPro" id="IPR004101">
    <property type="entry name" value="Mur_ligase_C"/>
</dbReference>
<keyword evidence="3" id="KW-0963">Cytoplasm</keyword>
<dbReference type="AlphaFoldDB" id="A0A0R1UKJ6"/>
<organism evidence="7 8">
    <name type="scientific">Limosilactobacillus ingluviei DSM 15946</name>
    <dbReference type="NCBI Taxonomy" id="1423760"/>
    <lineage>
        <taxon>Bacteria</taxon>
        <taxon>Bacillati</taxon>
        <taxon>Bacillota</taxon>
        <taxon>Bacilli</taxon>
        <taxon>Lactobacillales</taxon>
        <taxon>Lactobacillaceae</taxon>
        <taxon>Limosilactobacillus</taxon>
    </lineage>
</organism>
<feature type="binding site" evidence="3">
    <location>
        <begin position="161"/>
        <end position="162"/>
    </location>
    <ligand>
        <name>UDP-N-acetyl-alpha-D-muramoyl-L-alanyl-D-glutamate</name>
        <dbReference type="ChEBI" id="CHEBI:83900"/>
    </ligand>
</feature>
<evidence type="ECO:0000256" key="2">
    <source>
        <dbReference type="ARBA" id="ARBA00005898"/>
    </source>
</evidence>
<dbReference type="InterPro" id="IPR035911">
    <property type="entry name" value="MurE/MurF_N"/>
</dbReference>
<keyword evidence="3" id="KW-0547">Nucleotide-binding</keyword>
<gene>
    <name evidence="3" type="primary">murE</name>
    <name evidence="7" type="ORF">FC43_GL000720</name>
</gene>
<dbReference type="GO" id="GO:0051301">
    <property type="term" value="P:cell division"/>
    <property type="evidence" value="ECO:0007669"/>
    <property type="project" value="UniProtKB-KW"/>
</dbReference>
<dbReference type="InterPro" id="IPR036615">
    <property type="entry name" value="Mur_ligase_C_dom_sf"/>
</dbReference>
<dbReference type="Proteomes" id="UP000050816">
    <property type="component" value="Unassembled WGS sequence"/>
</dbReference>
<dbReference type="UniPathway" id="UPA00219"/>
<dbReference type="PATRIC" id="fig|1423760.3.peg.742"/>
<evidence type="ECO:0000256" key="1">
    <source>
        <dbReference type="ARBA" id="ARBA00004752"/>
    </source>
</evidence>
<comment type="cofactor">
    <cofactor evidence="3">
        <name>Mg(2+)</name>
        <dbReference type="ChEBI" id="CHEBI:18420"/>
    </cofactor>
</comment>
<comment type="pathway">
    <text evidence="1 3 4">Cell wall biogenesis; peptidoglycan biosynthesis.</text>
</comment>
<evidence type="ECO:0000259" key="6">
    <source>
        <dbReference type="Pfam" id="PF08245"/>
    </source>
</evidence>
<dbReference type="SUPFAM" id="SSF53623">
    <property type="entry name" value="MurD-like peptide ligases, catalytic domain"/>
    <property type="match status" value="1"/>
</dbReference>
<dbReference type="InterPro" id="IPR013221">
    <property type="entry name" value="Mur_ligase_cen"/>
</dbReference>
<dbReference type="GO" id="GO:0005737">
    <property type="term" value="C:cytoplasm"/>
    <property type="evidence" value="ECO:0007669"/>
    <property type="project" value="UniProtKB-SubCell"/>
</dbReference>
<dbReference type="GO" id="GO:0016881">
    <property type="term" value="F:acid-amino acid ligase activity"/>
    <property type="evidence" value="ECO:0007669"/>
    <property type="project" value="UniProtKB-UniRule"/>
</dbReference>
<dbReference type="Gene3D" id="3.90.190.20">
    <property type="entry name" value="Mur ligase, C-terminal domain"/>
    <property type="match status" value="1"/>
</dbReference>
<comment type="PTM">
    <text evidence="3">Carboxylation is probably crucial for Mg(2+) binding and, consequently, for the gamma-phosphate positioning of ATP.</text>
</comment>
<dbReference type="Gene3D" id="3.40.1390.10">
    <property type="entry name" value="MurE/MurF, N-terminal domain"/>
    <property type="match status" value="1"/>
</dbReference>
<evidence type="ECO:0000313" key="7">
    <source>
        <dbReference type="EMBL" id="KRL91752.1"/>
    </source>
</evidence>
<comment type="subcellular location">
    <subcellularLocation>
        <location evidence="3 4">Cytoplasm</location>
    </subcellularLocation>
</comment>
<feature type="binding site" evidence="3">
    <location>
        <position position="196"/>
    </location>
    <ligand>
        <name>UDP-N-acetyl-alpha-D-muramoyl-L-alanyl-D-glutamate</name>
        <dbReference type="ChEBI" id="CHEBI:83900"/>
    </ligand>
</feature>
<dbReference type="GO" id="GO:0071555">
    <property type="term" value="P:cell wall organization"/>
    <property type="evidence" value="ECO:0007669"/>
    <property type="project" value="UniProtKB-KW"/>
</dbReference>
<keyword evidence="3 4" id="KW-0573">Peptidoglycan synthesis</keyword>
<evidence type="ECO:0000259" key="5">
    <source>
        <dbReference type="Pfam" id="PF02875"/>
    </source>
</evidence>
<evidence type="ECO:0000256" key="4">
    <source>
        <dbReference type="RuleBase" id="RU004135"/>
    </source>
</evidence>
<accession>A0A0R1UKJ6</accession>
<dbReference type="Pfam" id="PF02875">
    <property type="entry name" value="Mur_ligase_C"/>
    <property type="match status" value="1"/>
</dbReference>